<reference evidence="2 3" key="1">
    <citation type="journal article" date="2007" name="Nature">
        <title>Evolution of genes and genomes on the Drosophila phylogeny.</title>
        <authorList>
            <consortium name="Drosophila 12 Genomes Consortium"/>
            <person name="Clark A.G."/>
            <person name="Eisen M.B."/>
            <person name="Smith D.R."/>
            <person name="Bergman C.M."/>
            <person name="Oliver B."/>
            <person name="Markow T.A."/>
            <person name="Kaufman T.C."/>
            <person name="Kellis M."/>
            <person name="Gelbart W."/>
            <person name="Iyer V.N."/>
            <person name="Pollard D.A."/>
            <person name="Sackton T.B."/>
            <person name="Larracuente A.M."/>
            <person name="Singh N.D."/>
            <person name="Abad J.P."/>
            <person name="Abt D.N."/>
            <person name="Adryan B."/>
            <person name="Aguade M."/>
            <person name="Akashi H."/>
            <person name="Anderson W.W."/>
            <person name="Aquadro C.F."/>
            <person name="Ardell D.H."/>
            <person name="Arguello R."/>
            <person name="Artieri C.G."/>
            <person name="Barbash D.A."/>
            <person name="Barker D."/>
            <person name="Barsanti P."/>
            <person name="Batterham P."/>
            <person name="Batzoglou S."/>
            <person name="Begun D."/>
            <person name="Bhutkar A."/>
            <person name="Blanco E."/>
            <person name="Bosak S.A."/>
            <person name="Bradley R.K."/>
            <person name="Brand A.D."/>
            <person name="Brent M.R."/>
            <person name="Brooks A.N."/>
            <person name="Brown R.H."/>
            <person name="Butlin R.K."/>
            <person name="Caggese C."/>
            <person name="Calvi B.R."/>
            <person name="Bernardo de Carvalho A."/>
            <person name="Caspi A."/>
            <person name="Castrezana S."/>
            <person name="Celniker S.E."/>
            <person name="Chang J.L."/>
            <person name="Chapple C."/>
            <person name="Chatterji S."/>
            <person name="Chinwalla A."/>
            <person name="Civetta A."/>
            <person name="Clifton S.W."/>
            <person name="Comeron J.M."/>
            <person name="Costello J.C."/>
            <person name="Coyne J.A."/>
            <person name="Daub J."/>
            <person name="David R.G."/>
            <person name="Delcher A.L."/>
            <person name="Delehaunty K."/>
            <person name="Do C.B."/>
            <person name="Ebling H."/>
            <person name="Edwards K."/>
            <person name="Eickbush T."/>
            <person name="Evans J.D."/>
            <person name="Filipski A."/>
            <person name="Findeiss S."/>
            <person name="Freyhult E."/>
            <person name="Fulton L."/>
            <person name="Fulton R."/>
            <person name="Garcia A.C."/>
            <person name="Gardiner A."/>
            <person name="Garfield D.A."/>
            <person name="Garvin B.E."/>
            <person name="Gibson G."/>
            <person name="Gilbert D."/>
            <person name="Gnerre S."/>
            <person name="Godfrey J."/>
            <person name="Good R."/>
            <person name="Gotea V."/>
            <person name="Gravely B."/>
            <person name="Greenberg A.J."/>
            <person name="Griffiths-Jones S."/>
            <person name="Gross S."/>
            <person name="Guigo R."/>
            <person name="Gustafson E.A."/>
            <person name="Haerty W."/>
            <person name="Hahn M.W."/>
            <person name="Halligan D.L."/>
            <person name="Halpern A.L."/>
            <person name="Halter G.M."/>
            <person name="Han M.V."/>
            <person name="Heger A."/>
            <person name="Hillier L."/>
            <person name="Hinrichs A.S."/>
            <person name="Holmes I."/>
            <person name="Hoskins R.A."/>
            <person name="Hubisz M.J."/>
            <person name="Hultmark D."/>
            <person name="Huntley M.A."/>
            <person name="Jaffe D.B."/>
            <person name="Jagadeeshan S."/>
            <person name="Jeck W.R."/>
            <person name="Johnson J."/>
            <person name="Jones C.D."/>
            <person name="Jordan W.C."/>
            <person name="Karpen G.H."/>
            <person name="Kataoka E."/>
            <person name="Keightley P.D."/>
            <person name="Kheradpour P."/>
            <person name="Kirkness E.F."/>
            <person name="Koerich L.B."/>
            <person name="Kristiansen K."/>
            <person name="Kudrna D."/>
            <person name="Kulathinal R.J."/>
            <person name="Kumar S."/>
            <person name="Kwok R."/>
            <person name="Lander E."/>
            <person name="Langley C.H."/>
            <person name="Lapoint R."/>
            <person name="Lazzaro B.P."/>
            <person name="Lee S.J."/>
            <person name="Levesque L."/>
            <person name="Li R."/>
            <person name="Lin C.F."/>
            <person name="Lin M.F."/>
            <person name="Lindblad-Toh K."/>
            <person name="Llopart A."/>
            <person name="Long M."/>
            <person name="Low L."/>
            <person name="Lozovsky E."/>
            <person name="Lu J."/>
            <person name="Luo M."/>
            <person name="Machado C.A."/>
            <person name="Makalowski W."/>
            <person name="Marzo M."/>
            <person name="Matsuda M."/>
            <person name="Matzkin L."/>
            <person name="McAllister B."/>
            <person name="McBride C.S."/>
            <person name="McKernan B."/>
            <person name="McKernan K."/>
            <person name="Mendez-Lago M."/>
            <person name="Minx P."/>
            <person name="Mollenhauer M.U."/>
            <person name="Montooth K."/>
            <person name="Mount S.M."/>
            <person name="Mu X."/>
            <person name="Myers E."/>
            <person name="Negre B."/>
            <person name="Newfeld S."/>
            <person name="Nielsen R."/>
            <person name="Noor M.A."/>
            <person name="O'Grady P."/>
            <person name="Pachter L."/>
            <person name="Papaceit M."/>
            <person name="Parisi M.J."/>
            <person name="Parisi M."/>
            <person name="Parts L."/>
            <person name="Pedersen J.S."/>
            <person name="Pesole G."/>
            <person name="Phillippy A.M."/>
            <person name="Ponting C.P."/>
            <person name="Pop M."/>
            <person name="Porcelli D."/>
            <person name="Powell J.R."/>
            <person name="Prohaska S."/>
            <person name="Pruitt K."/>
            <person name="Puig M."/>
            <person name="Quesneville H."/>
            <person name="Ram K.R."/>
            <person name="Rand D."/>
            <person name="Rasmussen M.D."/>
            <person name="Reed L.K."/>
            <person name="Reenan R."/>
            <person name="Reily A."/>
            <person name="Remington K.A."/>
            <person name="Rieger T.T."/>
            <person name="Ritchie M.G."/>
            <person name="Robin C."/>
            <person name="Rogers Y.H."/>
            <person name="Rohde C."/>
            <person name="Rozas J."/>
            <person name="Rubenfield M.J."/>
            <person name="Ruiz A."/>
            <person name="Russo S."/>
            <person name="Salzberg S.L."/>
            <person name="Sanchez-Gracia A."/>
            <person name="Saranga D.J."/>
            <person name="Sato H."/>
            <person name="Schaeffer S.W."/>
            <person name="Schatz M.C."/>
            <person name="Schlenke T."/>
            <person name="Schwartz R."/>
            <person name="Segarra C."/>
            <person name="Singh R.S."/>
            <person name="Sirot L."/>
            <person name="Sirota M."/>
            <person name="Sisneros N.B."/>
            <person name="Smith C.D."/>
            <person name="Smith T.F."/>
            <person name="Spieth J."/>
            <person name="Stage D.E."/>
            <person name="Stark A."/>
            <person name="Stephan W."/>
            <person name="Strausberg R.L."/>
            <person name="Strempel S."/>
            <person name="Sturgill D."/>
            <person name="Sutton G."/>
            <person name="Sutton G.G."/>
            <person name="Tao W."/>
            <person name="Teichmann S."/>
            <person name="Tobari Y.N."/>
            <person name="Tomimura Y."/>
            <person name="Tsolas J.M."/>
            <person name="Valente V.L."/>
            <person name="Venter E."/>
            <person name="Venter J.C."/>
            <person name="Vicario S."/>
            <person name="Vieira F.G."/>
            <person name="Vilella A.J."/>
            <person name="Villasante A."/>
            <person name="Walenz B."/>
            <person name="Wang J."/>
            <person name="Wasserman M."/>
            <person name="Watts T."/>
            <person name="Wilson D."/>
            <person name="Wilson R.K."/>
            <person name="Wing R.A."/>
            <person name="Wolfner M.F."/>
            <person name="Wong A."/>
            <person name="Wong G.K."/>
            <person name="Wu C.I."/>
            <person name="Wu G."/>
            <person name="Yamamoto D."/>
            <person name="Yang H.P."/>
            <person name="Yang S.P."/>
            <person name="Yorke J.A."/>
            <person name="Yoshida K."/>
            <person name="Zdobnov E."/>
            <person name="Zhang P."/>
            <person name="Zhang Y."/>
            <person name="Zimin A.V."/>
            <person name="Baldwin J."/>
            <person name="Abdouelleil A."/>
            <person name="Abdulkadir J."/>
            <person name="Abebe A."/>
            <person name="Abera B."/>
            <person name="Abreu J."/>
            <person name="Acer S.C."/>
            <person name="Aftuck L."/>
            <person name="Alexander A."/>
            <person name="An P."/>
            <person name="Anderson E."/>
            <person name="Anderson S."/>
            <person name="Arachi H."/>
            <person name="Azer M."/>
            <person name="Bachantsang P."/>
            <person name="Barry A."/>
            <person name="Bayul T."/>
            <person name="Berlin A."/>
            <person name="Bessette D."/>
            <person name="Bloom T."/>
            <person name="Blye J."/>
            <person name="Boguslavskiy L."/>
            <person name="Bonnet C."/>
            <person name="Boukhgalter B."/>
            <person name="Bourzgui I."/>
            <person name="Brown A."/>
            <person name="Cahill P."/>
            <person name="Channer S."/>
            <person name="Cheshatsang Y."/>
            <person name="Chuda L."/>
            <person name="Citroen M."/>
            <person name="Collymore A."/>
            <person name="Cooke P."/>
            <person name="Costello M."/>
            <person name="D'Aco K."/>
            <person name="Daza R."/>
            <person name="De Haan G."/>
            <person name="DeGray S."/>
            <person name="DeMaso C."/>
            <person name="Dhargay N."/>
            <person name="Dooley K."/>
            <person name="Dooley E."/>
            <person name="Doricent M."/>
            <person name="Dorje P."/>
            <person name="Dorjee K."/>
            <person name="Dupes A."/>
            <person name="Elong R."/>
            <person name="Falk J."/>
            <person name="Farina A."/>
            <person name="Faro S."/>
            <person name="Ferguson D."/>
            <person name="Fisher S."/>
            <person name="Foley C.D."/>
            <person name="Franke A."/>
            <person name="Friedrich D."/>
            <person name="Gadbois L."/>
            <person name="Gearin G."/>
            <person name="Gearin C.R."/>
            <person name="Giannoukos G."/>
            <person name="Goode T."/>
            <person name="Graham J."/>
            <person name="Grandbois E."/>
            <person name="Grewal S."/>
            <person name="Gyaltsen K."/>
            <person name="Hafez N."/>
            <person name="Hagos B."/>
            <person name="Hall J."/>
            <person name="Henson C."/>
            <person name="Hollinger A."/>
            <person name="Honan T."/>
            <person name="Huard M.D."/>
            <person name="Hughes L."/>
            <person name="Hurhula B."/>
            <person name="Husby M.E."/>
            <person name="Kamat A."/>
            <person name="Kanga B."/>
            <person name="Kashin S."/>
            <person name="Khazanovich D."/>
            <person name="Kisner P."/>
            <person name="Lance K."/>
            <person name="Lara M."/>
            <person name="Lee W."/>
            <person name="Lennon N."/>
            <person name="Letendre F."/>
            <person name="LeVine R."/>
            <person name="Lipovsky A."/>
            <person name="Liu X."/>
            <person name="Liu J."/>
            <person name="Liu S."/>
            <person name="Lokyitsang T."/>
            <person name="Lokyitsang Y."/>
            <person name="Lubonja R."/>
            <person name="Lui A."/>
            <person name="MacDonald P."/>
            <person name="Magnisalis V."/>
            <person name="Maru K."/>
            <person name="Matthews C."/>
            <person name="McCusker W."/>
            <person name="McDonough S."/>
            <person name="Mehta T."/>
            <person name="Meldrim J."/>
            <person name="Meneus L."/>
            <person name="Mihai O."/>
            <person name="Mihalev A."/>
            <person name="Mihova T."/>
            <person name="Mittelman R."/>
            <person name="Mlenga V."/>
            <person name="Montmayeur A."/>
            <person name="Mulrain L."/>
            <person name="Navidi A."/>
            <person name="Naylor J."/>
            <person name="Negash T."/>
            <person name="Nguyen T."/>
            <person name="Nguyen N."/>
            <person name="Nicol R."/>
            <person name="Norbu C."/>
            <person name="Norbu N."/>
            <person name="Novod N."/>
            <person name="O'Neill B."/>
            <person name="Osman S."/>
            <person name="Markiewicz E."/>
            <person name="Oyono O.L."/>
            <person name="Patti C."/>
            <person name="Phunkhang P."/>
            <person name="Pierre F."/>
            <person name="Priest M."/>
            <person name="Raghuraman S."/>
            <person name="Rege F."/>
            <person name="Reyes R."/>
            <person name="Rise C."/>
            <person name="Rogov P."/>
            <person name="Ross K."/>
            <person name="Ryan E."/>
            <person name="Settipalli S."/>
            <person name="Shea T."/>
            <person name="Sherpa N."/>
            <person name="Shi L."/>
            <person name="Shih D."/>
            <person name="Sparrow T."/>
            <person name="Spaulding J."/>
            <person name="Stalker J."/>
            <person name="Stange-Thomann N."/>
            <person name="Stavropoulos S."/>
            <person name="Stone C."/>
            <person name="Strader C."/>
            <person name="Tesfaye S."/>
            <person name="Thomson T."/>
            <person name="Thoulutsang Y."/>
            <person name="Thoulutsang D."/>
            <person name="Topham K."/>
            <person name="Topping I."/>
            <person name="Tsamla T."/>
            <person name="Vassiliev H."/>
            <person name="Vo A."/>
            <person name="Wangchuk T."/>
            <person name="Wangdi T."/>
            <person name="Weiand M."/>
            <person name="Wilkinson J."/>
            <person name="Wilson A."/>
            <person name="Yadav S."/>
            <person name="Young G."/>
            <person name="Yu Q."/>
            <person name="Zembek L."/>
            <person name="Zhong D."/>
            <person name="Zimmer A."/>
            <person name="Zwirko Z."/>
            <person name="Jaffe D.B."/>
            <person name="Alvarez P."/>
            <person name="Brockman W."/>
            <person name="Butler J."/>
            <person name="Chin C."/>
            <person name="Gnerre S."/>
            <person name="Grabherr M."/>
            <person name="Kleber M."/>
            <person name="Mauceli E."/>
            <person name="MacCallum I."/>
        </authorList>
    </citation>
    <scope>NUCLEOTIDE SEQUENCE [LARGE SCALE GENOMIC DNA]</scope>
    <source>
        <strain evidence="2 3">TSC#14021-0224.01</strain>
    </source>
</reference>
<dbReference type="GO" id="GO:0000380">
    <property type="term" value="P:alternative mRNA splicing, via spliceosome"/>
    <property type="evidence" value="ECO:0007669"/>
    <property type="project" value="EnsemblMetazoa"/>
</dbReference>
<dbReference type="KEGG" id="der:6554567"/>
<gene>
    <name evidence="2" type="primary">Dere\GG11829</name>
    <name evidence="2" type="ORF">Dere_GG11829</name>
</gene>
<dbReference type="EMBL" id="CH954182">
    <property type="protein sequence ID" value="EDV52926.1"/>
    <property type="molecule type" value="Genomic_DNA"/>
</dbReference>
<sequence>MTPPQRKHKLSEIKANIQQVISSLRQLEQQSSGAGSDLDVQRAEELQRSTATLLDELDQVPGQQVVAQQKQRKRRRRLDRRSKQRAKCASIKSEPTEQKISIEPPRNPELKQAEHISLRKQRDAASILETFELLEKLCESRGGDKAALCQKLTHMRRVWRRVREETQAGNAKESKKVASLESQWNVVFFGPSLPSAKVNKAKFLEIRSTWDSYISYCGRGSCIPRGWVLPPTKPTAQWVAYRCTT</sequence>
<dbReference type="GO" id="GO:0005689">
    <property type="term" value="C:U12-type spliceosomal complex"/>
    <property type="evidence" value="ECO:0007669"/>
    <property type="project" value="EnsemblMetazoa"/>
</dbReference>
<reference evidence="2 3" key="2">
    <citation type="journal article" date="2008" name="Bioinformatics">
        <title>Assembly reconciliation.</title>
        <authorList>
            <person name="Zimin A.V."/>
            <person name="Smith D.R."/>
            <person name="Sutton G."/>
            <person name="Yorke J.A."/>
        </authorList>
    </citation>
    <scope>NUCLEOTIDE SEQUENCE [LARGE SCALE GENOMIC DNA]</scope>
    <source>
        <strain evidence="2 3">TSC#14021-0224.01</strain>
    </source>
</reference>
<proteinExistence type="predicted"/>
<dbReference type="PhylomeDB" id="B3P512"/>
<dbReference type="AlphaFoldDB" id="B3P512"/>
<dbReference type="Pfam" id="PF16021">
    <property type="entry name" value="PDCD7"/>
    <property type="match status" value="1"/>
</dbReference>
<evidence type="ECO:0000313" key="2">
    <source>
        <dbReference type="EMBL" id="EDV52926.1"/>
    </source>
</evidence>
<accession>B3P512</accession>
<dbReference type="Proteomes" id="UP000008711">
    <property type="component" value="Unassembled WGS sequence"/>
</dbReference>
<evidence type="ECO:0000256" key="1">
    <source>
        <dbReference type="SAM" id="MobiDB-lite"/>
    </source>
</evidence>
<dbReference type="HOGENOM" id="CLU_1027677_0_0_1"/>
<keyword evidence="3" id="KW-1185">Reference proteome</keyword>
<dbReference type="GO" id="GO:0034693">
    <property type="term" value="C:U11/U12 snRNP"/>
    <property type="evidence" value="ECO:0007669"/>
    <property type="project" value="EnsemblMetazoa"/>
</dbReference>
<dbReference type="OrthoDB" id="2289628at2759"/>
<dbReference type="eggNOG" id="ENOG502S9DA">
    <property type="taxonomic scope" value="Eukaryota"/>
</dbReference>
<protein>
    <submittedName>
        <fullName evidence="2">GG11829</fullName>
    </submittedName>
</protein>
<dbReference type="InterPro" id="IPR031974">
    <property type="entry name" value="PDCD7"/>
</dbReference>
<feature type="compositionally biased region" description="Basic residues" evidence="1">
    <location>
        <begin position="70"/>
        <end position="86"/>
    </location>
</feature>
<dbReference type="OMA" id="WDSYISY"/>
<name>B3P512_DROER</name>
<evidence type="ECO:0000313" key="3">
    <source>
        <dbReference type="Proteomes" id="UP000008711"/>
    </source>
</evidence>
<feature type="region of interest" description="Disordered" evidence="1">
    <location>
        <begin position="63"/>
        <end position="109"/>
    </location>
</feature>
<organism evidence="2 3">
    <name type="scientific">Drosophila erecta</name>
    <name type="common">Fruit fly</name>
    <dbReference type="NCBI Taxonomy" id="7220"/>
    <lineage>
        <taxon>Eukaryota</taxon>
        <taxon>Metazoa</taxon>
        <taxon>Ecdysozoa</taxon>
        <taxon>Arthropoda</taxon>
        <taxon>Hexapoda</taxon>
        <taxon>Insecta</taxon>
        <taxon>Pterygota</taxon>
        <taxon>Neoptera</taxon>
        <taxon>Endopterygota</taxon>
        <taxon>Diptera</taxon>
        <taxon>Brachycera</taxon>
        <taxon>Muscomorpha</taxon>
        <taxon>Ephydroidea</taxon>
        <taxon>Drosophilidae</taxon>
        <taxon>Drosophila</taxon>
        <taxon>Sophophora</taxon>
    </lineage>
</organism>